<keyword evidence="4" id="KW-1185">Reference proteome</keyword>
<protein>
    <submittedName>
        <fullName evidence="3">ParB N-terminal domain-containing protein</fullName>
    </submittedName>
</protein>
<evidence type="ECO:0000259" key="2">
    <source>
        <dbReference type="SMART" id="SM00470"/>
    </source>
</evidence>
<feature type="region of interest" description="Disordered" evidence="1">
    <location>
        <begin position="360"/>
        <end position="393"/>
    </location>
</feature>
<gene>
    <name evidence="3" type="ORF">IC609_11295</name>
</gene>
<feature type="domain" description="ParB-like N-terminal" evidence="2">
    <location>
        <begin position="36"/>
        <end position="134"/>
    </location>
</feature>
<dbReference type="InterPro" id="IPR036086">
    <property type="entry name" value="ParB/Sulfiredoxin_sf"/>
</dbReference>
<evidence type="ECO:0000256" key="1">
    <source>
        <dbReference type="SAM" id="MobiDB-lite"/>
    </source>
</evidence>
<dbReference type="InterPro" id="IPR003115">
    <property type="entry name" value="ParB_N"/>
</dbReference>
<organism evidence="3 4">
    <name type="scientific">Limnohabitans radicicola</name>
    <dbReference type="NCBI Taxonomy" id="2771427"/>
    <lineage>
        <taxon>Bacteria</taxon>
        <taxon>Pseudomonadati</taxon>
        <taxon>Pseudomonadota</taxon>
        <taxon>Betaproteobacteria</taxon>
        <taxon>Burkholderiales</taxon>
        <taxon>Comamonadaceae</taxon>
        <taxon>Limnohabitans</taxon>
    </lineage>
</organism>
<dbReference type="SMART" id="SM00470">
    <property type="entry name" value="ParB"/>
    <property type="match status" value="1"/>
</dbReference>
<feature type="compositionally biased region" description="Basic and acidic residues" evidence="1">
    <location>
        <begin position="311"/>
        <end position="321"/>
    </location>
</feature>
<comment type="caution">
    <text evidence="3">The sequence shown here is derived from an EMBL/GenBank/DDBJ whole genome shotgun (WGS) entry which is preliminary data.</text>
</comment>
<dbReference type="RefSeq" id="WP_191819593.1">
    <property type="nucleotide sequence ID" value="NZ_JACYFT010000002.1"/>
</dbReference>
<sequence length="573" mass="62776">MNKRISVDEIAAMTASAKHRILAAKSPDEIHVISVIELPVTDVEVYDKNPRHHDNPKYEEIKESIRIRGLESALYITKRPGTNRYILARGGKTRLKALQELARENPQKWGKLNFHEVPFVSESEILAAHLVENIGRSEMCFWDVAEGLTTLKAEIEKETGKPVSTRSLPELLKSRGVEATRDLVVNSEFAVCFLRELGPWRQALGFDHVHSILRPKFKAFQDLWLLDRDKTKDSFQALCDQVVGACVQQHPEYSPELLVAEMVGSMAPEFGCSRGALLAALHAHQESAIRDLQGLQALLQAKEQTLAQQARSEEGSGHAQDEPPTVELGLGGATQPPLAKPPQNEGLQNLQRTIDQARSRATDVPGIPGVSVVQGLTPRPPKAPAQRGAQGQGMLSLHGGPLNAQELMALEREGQEGLARRVLWDALQDFGDEAGIAELITPSQSPALAYGFYMELPEPGKLGASLDDIAVQAWWLLAGLSEQGQPHVAERLIDPQTGQIVSEAIRQGPGTFSTIILDAQAFENALRERLGGQPVDLAVLLLHILTERRSPLHQVTLALIDACANWKACRGVS</sequence>
<feature type="region of interest" description="Disordered" evidence="1">
    <location>
        <begin position="306"/>
        <end position="345"/>
    </location>
</feature>
<proteinExistence type="predicted"/>
<dbReference type="PANTHER" id="PTHR33375:SF1">
    <property type="entry name" value="CHROMOSOME-PARTITIONING PROTEIN PARB-RELATED"/>
    <property type="match status" value="1"/>
</dbReference>
<dbReference type="PANTHER" id="PTHR33375">
    <property type="entry name" value="CHROMOSOME-PARTITIONING PROTEIN PARB-RELATED"/>
    <property type="match status" value="1"/>
</dbReference>
<accession>A0A927FGR5</accession>
<reference evidence="3" key="1">
    <citation type="submission" date="2020-09" db="EMBL/GenBank/DDBJ databases">
        <title>Genome seq and assembly of Limnohabitants sp.</title>
        <authorList>
            <person name="Chhetri G."/>
        </authorList>
    </citation>
    <scope>NUCLEOTIDE SEQUENCE</scope>
    <source>
        <strain evidence="3">JUR4</strain>
    </source>
</reference>
<evidence type="ECO:0000313" key="3">
    <source>
        <dbReference type="EMBL" id="MBD8051135.1"/>
    </source>
</evidence>
<dbReference type="SUPFAM" id="SSF110849">
    <property type="entry name" value="ParB/Sulfiredoxin"/>
    <property type="match status" value="1"/>
</dbReference>
<dbReference type="InterPro" id="IPR050336">
    <property type="entry name" value="Chromosome_partition/occlusion"/>
</dbReference>
<dbReference type="Proteomes" id="UP000647424">
    <property type="component" value="Unassembled WGS sequence"/>
</dbReference>
<name>A0A927FGR5_9BURK</name>
<dbReference type="GO" id="GO:0005694">
    <property type="term" value="C:chromosome"/>
    <property type="evidence" value="ECO:0007669"/>
    <property type="project" value="TreeGrafter"/>
</dbReference>
<dbReference type="EMBL" id="JACYFT010000002">
    <property type="protein sequence ID" value="MBD8051135.1"/>
    <property type="molecule type" value="Genomic_DNA"/>
</dbReference>
<dbReference type="AlphaFoldDB" id="A0A927FGR5"/>
<evidence type="ECO:0000313" key="4">
    <source>
        <dbReference type="Proteomes" id="UP000647424"/>
    </source>
</evidence>
<dbReference type="GO" id="GO:0007059">
    <property type="term" value="P:chromosome segregation"/>
    <property type="evidence" value="ECO:0007669"/>
    <property type="project" value="TreeGrafter"/>
</dbReference>